<feature type="transmembrane region" description="Helical" evidence="7">
    <location>
        <begin position="360"/>
        <end position="391"/>
    </location>
</feature>
<evidence type="ECO:0000313" key="8">
    <source>
        <dbReference type="EMBL" id="MBK6302221.1"/>
    </source>
</evidence>
<dbReference type="InterPro" id="IPR011701">
    <property type="entry name" value="MFS"/>
</dbReference>
<reference evidence="10 11" key="1">
    <citation type="submission" date="2020-10" db="EMBL/GenBank/DDBJ databases">
        <title>Connecting structure to function with the recovery of over 1000 high-quality activated sludge metagenome-assembled genomes encoding full-length rRNA genes using long-read sequencing.</title>
        <authorList>
            <person name="Singleton C.M."/>
            <person name="Petriglieri F."/>
            <person name="Kristensen J.M."/>
            <person name="Kirkegaard R.H."/>
            <person name="Michaelsen T.Y."/>
            <person name="Andersen M.H."/>
            <person name="Karst S.M."/>
            <person name="Dueholm M.S."/>
            <person name="Nielsen P.H."/>
            <person name="Albertsen M."/>
        </authorList>
    </citation>
    <scope>NUCLEOTIDE SEQUENCE [LARGE SCALE GENOMIC DNA]</scope>
    <source>
        <strain evidence="8">AalE_18-Q3-R2-46_BAT3C.188</strain>
        <strain evidence="9">Ega_18-Q3-R5-49_MAXAC.001</strain>
    </source>
</reference>
<keyword evidence="3 7" id="KW-0812">Transmembrane</keyword>
<evidence type="ECO:0000256" key="2">
    <source>
        <dbReference type="ARBA" id="ARBA00022475"/>
    </source>
</evidence>
<evidence type="ECO:0000256" key="5">
    <source>
        <dbReference type="ARBA" id="ARBA00023136"/>
    </source>
</evidence>
<comment type="caution">
    <text evidence="9">The sequence shown here is derived from an EMBL/GenBank/DDBJ whole genome shotgun (WGS) entry which is preliminary data.</text>
</comment>
<feature type="region of interest" description="Disordered" evidence="6">
    <location>
        <begin position="1"/>
        <end position="46"/>
    </location>
</feature>
<keyword evidence="4 7" id="KW-1133">Transmembrane helix</keyword>
<dbReference type="PANTHER" id="PTHR23513">
    <property type="entry name" value="INTEGRAL MEMBRANE EFFLUX PROTEIN-RELATED"/>
    <property type="match status" value="1"/>
</dbReference>
<dbReference type="GO" id="GO:0022857">
    <property type="term" value="F:transmembrane transporter activity"/>
    <property type="evidence" value="ECO:0007669"/>
    <property type="project" value="InterPro"/>
</dbReference>
<dbReference type="Gene3D" id="1.20.1250.20">
    <property type="entry name" value="MFS general substrate transporter like domains"/>
    <property type="match status" value="1"/>
</dbReference>
<sequence>MDTGEPAMRDAGADPGSRLGAAAGPGAGTGAAGEPQPRQPLRNDATDQPALVEVASERARRAAAVTGRATARAGKAAGRATAGASKATAKGVVVGAKFMGRGAKAGTERFRLFARSEGAAESGLSRVTEMQVLASAGDAAFTVALASTILALPLGQARGQVALFLVTTMAPFVVLAPLVGPLLDRWRHGRRWAIGTTLALRAFLSWVLAGVVADGSPWLLPLALLCLMATRAYAVALSAGIPLVRPDAISLVTANSRQSVATLMGMLLGAAVAAPIGRFGAPWSLRVAFLIYIGATVLAIRLPAAVDSQRTPPPDVATESPPAEPPSAEPPAAETPATEPSSAEGAGQGRRARARELRRLLPAAVRAALATASGAKALSGFVTLFLSFLLWDQPLPGISSVLALGLVVAAAGVGNALGSFAGNRIGDRSPTVIASAGLLAAIAVGALVTAYYSVPTLILLGLVSGAFGQLAKLCLDALIQDATDDETRAQVFSWSETRLQAAWVGGGALGIAMPLIARLGFGAVTAMLVGVLVAGIVIRSRSGT</sequence>
<dbReference type="PANTHER" id="PTHR23513:SF18">
    <property type="entry name" value="INTEGRAL MEMBRANE PROTEIN"/>
    <property type="match status" value="1"/>
</dbReference>
<feature type="transmembrane region" description="Helical" evidence="7">
    <location>
        <begin position="397"/>
        <end position="420"/>
    </location>
</feature>
<keyword evidence="5 7" id="KW-0472">Membrane</keyword>
<evidence type="ECO:0000313" key="10">
    <source>
        <dbReference type="Proteomes" id="UP000718281"/>
    </source>
</evidence>
<evidence type="ECO:0000256" key="1">
    <source>
        <dbReference type="ARBA" id="ARBA00004651"/>
    </source>
</evidence>
<evidence type="ECO:0000256" key="3">
    <source>
        <dbReference type="ARBA" id="ARBA00022692"/>
    </source>
</evidence>
<feature type="transmembrane region" description="Helical" evidence="7">
    <location>
        <begin position="260"/>
        <end position="277"/>
    </location>
</feature>
<dbReference type="Pfam" id="PF07690">
    <property type="entry name" value="MFS_1"/>
    <property type="match status" value="1"/>
</dbReference>
<name>A0A935ITP8_9MICO</name>
<dbReference type="Proteomes" id="UP000726105">
    <property type="component" value="Unassembled WGS sequence"/>
</dbReference>
<feature type="compositionally biased region" description="Low complexity" evidence="6">
    <location>
        <begin position="330"/>
        <end position="345"/>
    </location>
</feature>
<dbReference type="GO" id="GO:0005886">
    <property type="term" value="C:plasma membrane"/>
    <property type="evidence" value="ECO:0007669"/>
    <property type="project" value="UniProtKB-SubCell"/>
</dbReference>
<feature type="transmembrane region" description="Helical" evidence="7">
    <location>
        <begin position="515"/>
        <end position="538"/>
    </location>
</feature>
<keyword evidence="2" id="KW-1003">Cell membrane</keyword>
<comment type="subcellular location">
    <subcellularLocation>
        <location evidence="1">Cell membrane</location>
        <topology evidence="1">Multi-pass membrane protein</topology>
    </subcellularLocation>
</comment>
<feature type="transmembrane region" description="Helical" evidence="7">
    <location>
        <begin position="161"/>
        <end position="180"/>
    </location>
</feature>
<dbReference type="AlphaFoldDB" id="A0A935ITP8"/>
<feature type="region of interest" description="Disordered" evidence="6">
    <location>
        <begin position="309"/>
        <end position="349"/>
    </location>
</feature>
<evidence type="ECO:0000313" key="11">
    <source>
        <dbReference type="Proteomes" id="UP000726105"/>
    </source>
</evidence>
<evidence type="ECO:0000256" key="4">
    <source>
        <dbReference type="ARBA" id="ARBA00022989"/>
    </source>
</evidence>
<evidence type="ECO:0000256" key="6">
    <source>
        <dbReference type="SAM" id="MobiDB-lite"/>
    </source>
</evidence>
<gene>
    <name evidence="8" type="ORF">IPF40_14695</name>
    <name evidence="9" type="ORF">IPI13_03930</name>
</gene>
<evidence type="ECO:0000313" key="9">
    <source>
        <dbReference type="EMBL" id="MBK7272332.1"/>
    </source>
</evidence>
<organism evidence="9 11">
    <name type="scientific">Candidatus Phosphoribacter hodrii</name>
    <dbReference type="NCBI Taxonomy" id="2953743"/>
    <lineage>
        <taxon>Bacteria</taxon>
        <taxon>Bacillati</taxon>
        <taxon>Actinomycetota</taxon>
        <taxon>Actinomycetes</taxon>
        <taxon>Micrococcales</taxon>
        <taxon>Dermatophilaceae</taxon>
        <taxon>Candidatus Phosphoribacter</taxon>
    </lineage>
</organism>
<dbReference type="EMBL" id="JADJIB010000001">
    <property type="protein sequence ID" value="MBK7272332.1"/>
    <property type="molecule type" value="Genomic_DNA"/>
</dbReference>
<accession>A0A935ITP8</accession>
<dbReference type="SUPFAM" id="SSF103473">
    <property type="entry name" value="MFS general substrate transporter"/>
    <property type="match status" value="1"/>
</dbReference>
<dbReference type="Proteomes" id="UP000718281">
    <property type="component" value="Unassembled WGS sequence"/>
</dbReference>
<proteinExistence type="predicted"/>
<feature type="transmembrane region" description="Helical" evidence="7">
    <location>
        <begin position="132"/>
        <end position="155"/>
    </location>
</feature>
<dbReference type="InterPro" id="IPR036259">
    <property type="entry name" value="MFS_trans_sf"/>
</dbReference>
<feature type="transmembrane region" description="Helical" evidence="7">
    <location>
        <begin position="432"/>
        <end position="454"/>
    </location>
</feature>
<protein>
    <submittedName>
        <fullName evidence="9">MFS transporter</fullName>
    </submittedName>
</protein>
<evidence type="ECO:0000256" key="7">
    <source>
        <dbReference type="SAM" id="Phobius"/>
    </source>
</evidence>
<feature type="transmembrane region" description="Helical" evidence="7">
    <location>
        <begin position="283"/>
        <end position="302"/>
    </location>
</feature>
<dbReference type="EMBL" id="JADIXZ010000008">
    <property type="protein sequence ID" value="MBK6302221.1"/>
    <property type="molecule type" value="Genomic_DNA"/>
</dbReference>